<dbReference type="OMA" id="FEYITHI"/>
<reference evidence="2" key="2">
    <citation type="submission" date="2025-09" db="UniProtKB">
        <authorList>
            <consortium name="Ensembl"/>
        </authorList>
    </citation>
    <scope>IDENTIFICATION</scope>
</reference>
<organism evidence="2 3">
    <name type="scientific">Gadus morhua</name>
    <name type="common">Atlantic cod</name>
    <dbReference type="NCBI Taxonomy" id="8049"/>
    <lineage>
        <taxon>Eukaryota</taxon>
        <taxon>Metazoa</taxon>
        <taxon>Chordata</taxon>
        <taxon>Craniata</taxon>
        <taxon>Vertebrata</taxon>
        <taxon>Euteleostomi</taxon>
        <taxon>Actinopterygii</taxon>
        <taxon>Neopterygii</taxon>
        <taxon>Teleostei</taxon>
        <taxon>Neoteleostei</taxon>
        <taxon>Acanthomorphata</taxon>
        <taxon>Zeiogadaria</taxon>
        <taxon>Gadariae</taxon>
        <taxon>Gadiformes</taxon>
        <taxon>Gadoidei</taxon>
        <taxon>Gadidae</taxon>
        <taxon>Gadus</taxon>
    </lineage>
</organism>
<name>A0A8C5AD30_GADMO</name>
<dbReference type="InterPro" id="IPR043502">
    <property type="entry name" value="DNA/RNA_pol_sf"/>
</dbReference>
<dbReference type="Pfam" id="PF00078">
    <property type="entry name" value="RVT_1"/>
    <property type="match status" value="1"/>
</dbReference>
<dbReference type="InterPro" id="IPR000477">
    <property type="entry name" value="RT_dom"/>
</dbReference>
<evidence type="ECO:0000313" key="2">
    <source>
        <dbReference type="Ensembl" id="ENSGMOP00000029090.1"/>
    </source>
</evidence>
<dbReference type="Proteomes" id="UP000694546">
    <property type="component" value="Chromosome 9"/>
</dbReference>
<dbReference type="PANTHER" id="PTHR33332">
    <property type="entry name" value="REVERSE TRANSCRIPTASE DOMAIN-CONTAINING PROTEIN"/>
    <property type="match status" value="1"/>
</dbReference>
<protein>
    <recommendedName>
        <fullName evidence="1">Reverse transcriptase domain-containing protein</fullName>
    </recommendedName>
</protein>
<dbReference type="CDD" id="cd01650">
    <property type="entry name" value="RT_nLTR_like"/>
    <property type="match status" value="1"/>
</dbReference>
<keyword evidence="3" id="KW-1185">Reference proteome</keyword>
<evidence type="ECO:0000259" key="1">
    <source>
        <dbReference type="PROSITE" id="PS50878"/>
    </source>
</evidence>
<evidence type="ECO:0000313" key="3">
    <source>
        <dbReference type="Proteomes" id="UP000694546"/>
    </source>
</evidence>
<reference evidence="2" key="1">
    <citation type="submission" date="2025-08" db="UniProtKB">
        <authorList>
            <consortium name="Ensembl"/>
        </authorList>
    </citation>
    <scope>IDENTIFICATION</scope>
</reference>
<dbReference type="SUPFAM" id="SSF56672">
    <property type="entry name" value="DNA/RNA polymerases"/>
    <property type="match status" value="1"/>
</dbReference>
<dbReference type="Ensembl" id="ENSGMOT00000062958.1">
    <property type="protein sequence ID" value="ENSGMOP00000029090.1"/>
    <property type="gene ID" value="ENSGMOG00000036942.1"/>
</dbReference>
<dbReference type="PROSITE" id="PS50878">
    <property type="entry name" value="RT_POL"/>
    <property type="match status" value="1"/>
</dbReference>
<dbReference type="GeneTree" id="ENSGT01120000271879"/>
<sequence length="522" mass="58734">MFPIKNAGLRTKSTLGTAMNLLNCIVPGKTWNLARQTNEHAHWLTFRQLRNKCTSAIRRGKADFYLQKFTESSTRPGDFWKAIKSLKGERSTCLPASILEDSTVLTEPSVICSAFNRHFAAAGHLFDKNVHTTDPQADPCTPTAISAPLSENSLSLTILDSAQVCNALIKIDQKKSTGDDKLNPFFLKTSATVIFEYITHIFNLSITTGVIPSTWKTAHVLLLHKGGDTYNMNNYRPISKLSCLSKILESLINSQLKSFSWLKSFNHLSLSSFLSPSQSGFRARHSTISAASLVVNDVIAALDNKQHCAELFVDLSKAFDTVDHHLLLNKLSLMGFDHMSLQWFKSYLTGRSQCVKVGKIISPFLDIDKGVPQGSVLGPLLFIIYINEIASTLTPFCQVHLYADDTVLYCSASNIDSAINSLQLSFHILEKQLSDLKLNCAKTKWILFTKARSTDFNSLKLCSTNGTTLERFTSYKYLGIWVDEKLDFKSHVKQLTQKLRIKLFFLYRNRCCFYFSSQKTYY</sequence>
<proteinExistence type="predicted"/>
<accession>A0A8C5AD30</accession>
<dbReference type="AlphaFoldDB" id="A0A8C5AD30"/>
<feature type="domain" description="Reverse transcriptase" evidence="1">
    <location>
        <begin position="204"/>
        <end position="482"/>
    </location>
</feature>